<feature type="domain" description="Calcineurin-like phosphoesterase" evidence="2">
    <location>
        <begin position="160"/>
        <end position="371"/>
    </location>
</feature>
<evidence type="ECO:0000313" key="4">
    <source>
        <dbReference type="Proteomes" id="UP000318538"/>
    </source>
</evidence>
<dbReference type="PANTHER" id="PTHR43143">
    <property type="entry name" value="METALLOPHOSPHOESTERASE, CALCINEURIN SUPERFAMILY"/>
    <property type="match status" value="1"/>
</dbReference>
<organism evidence="3 4">
    <name type="scientific">Rubripirellula lacrimiformis</name>
    <dbReference type="NCBI Taxonomy" id="1930273"/>
    <lineage>
        <taxon>Bacteria</taxon>
        <taxon>Pseudomonadati</taxon>
        <taxon>Planctomycetota</taxon>
        <taxon>Planctomycetia</taxon>
        <taxon>Pirellulales</taxon>
        <taxon>Pirellulaceae</taxon>
        <taxon>Rubripirellula</taxon>
    </lineage>
</organism>
<reference evidence="3 4" key="1">
    <citation type="submission" date="2019-02" db="EMBL/GenBank/DDBJ databases">
        <title>Deep-cultivation of Planctomycetes and their phenomic and genomic characterization uncovers novel biology.</title>
        <authorList>
            <person name="Wiegand S."/>
            <person name="Jogler M."/>
            <person name="Boedeker C."/>
            <person name="Pinto D."/>
            <person name="Vollmers J."/>
            <person name="Rivas-Marin E."/>
            <person name="Kohn T."/>
            <person name="Peeters S.H."/>
            <person name="Heuer A."/>
            <person name="Rast P."/>
            <person name="Oberbeckmann S."/>
            <person name="Bunk B."/>
            <person name="Jeske O."/>
            <person name="Meyerdierks A."/>
            <person name="Storesund J.E."/>
            <person name="Kallscheuer N."/>
            <person name="Luecker S."/>
            <person name="Lage O.M."/>
            <person name="Pohl T."/>
            <person name="Merkel B.J."/>
            <person name="Hornburger P."/>
            <person name="Mueller R.-W."/>
            <person name="Bruemmer F."/>
            <person name="Labrenz M."/>
            <person name="Spormann A.M."/>
            <person name="Op den Camp H."/>
            <person name="Overmann J."/>
            <person name="Amann R."/>
            <person name="Jetten M.S.M."/>
            <person name="Mascher T."/>
            <person name="Medema M.H."/>
            <person name="Devos D.P."/>
            <person name="Kaster A.-K."/>
            <person name="Ovreas L."/>
            <person name="Rohde M."/>
            <person name="Galperin M.Y."/>
            <person name="Jogler C."/>
        </authorList>
    </citation>
    <scope>NUCLEOTIDE SEQUENCE [LARGE SCALE GENOMIC DNA]</scope>
    <source>
        <strain evidence="3 4">K22_7</strain>
    </source>
</reference>
<name>A0A517NC34_9BACT</name>
<dbReference type="Pfam" id="PF00149">
    <property type="entry name" value="Metallophos"/>
    <property type="match status" value="1"/>
</dbReference>
<dbReference type="PANTHER" id="PTHR43143:SF1">
    <property type="entry name" value="SERINE_THREONINE-PROTEIN PHOSPHATASE CPPED1"/>
    <property type="match status" value="1"/>
</dbReference>
<dbReference type="RefSeq" id="WP_145170464.1">
    <property type="nucleotide sequence ID" value="NZ_CP036525.1"/>
</dbReference>
<dbReference type="InterPro" id="IPR029052">
    <property type="entry name" value="Metallo-depent_PP-like"/>
</dbReference>
<dbReference type="InterPro" id="IPR051918">
    <property type="entry name" value="STPP_CPPED1"/>
</dbReference>
<keyword evidence="4" id="KW-1185">Reference proteome</keyword>
<evidence type="ECO:0000259" key="2">
    <source>
        <dbReference type="Pfam" id="PF00149"/>
    </source>
</evidence>
<accession>A0A517NC34</accession>
<dbReference type="Gene3D" id="3.60.21.10">
    <property type="match status" value="1"/>
</dbReference>
<dbReference type="AlphaFoldDB" id="A0A517NC34"/>
<dbReference type="InterPro" id="IPR004843">
    <property type="entry name" value="Calcineurin-like_PHP"/>
</dbReference>
<dbReference type="SUPFAM" id="SSF56300">
    <property type="entry name" value="Metallo-dependent phosphatases"/>
    <property type="match status" value="1"/>
</dbReference>
<dbReference type="EMBL" id="CP036525">
    <property type="protein sequence ID" value="QDT04706.1"/>
    <property type="molecule type" value="Genomic_DNA"/>
</dbReference>
<evidence type="ECO:0000256" key="1">
    <source>
        <dbReference type="SAM" id="MobiDB-lite"/>
    </source>
</evidence>
<feature type="region of interest" description="Disordered" evidence="1">
    <location>
        <begin position="23"/>
        <end position="52"/>
    </location>
</feature>
<dbReference type="Proteomes" id="UP000318538">
    <property type="component" value="Chromosome"/>
</dbReference>
<dbReference type="GO" id="GO:0016787">
    <property type="term" value="F:hydrolase activity"/>
    <property type="evidence" value="ECO:0007669"/>
    <property type="project" value="InterPro"/>
</dbReference>
<feature type="compositionally biased region" description="Basic and acidic residues" evidence="1">
    <location>
        <begin position="34"/>
        <end position="45"/>
    </location>
</feature>
<dbReference type="OrthoDB" id="9809781at2"/>
<proteinExistence type="predicted"/>
<sequence>MFNRRQFIGTIPISAVAWGAIGGHQPAQSQDSGRPVKQDSSKDDSGLIASPPVIQNPRPDGFGISIAVNEFATAWVEYGFAADDLPFTAVASHHGLICADQQALHIRVDHDQPFPITASIYYRVMVQPLGYKNAYVLERGKAESTDTYTLRLPSADSNRIRIVSINDTHENLDTIKQLHREIEKLNPDLLIWNGDSCNDFDAADSPEQILLNPARDLSMSWASRRPLVFSNGNHDVRGQRSREVNKIMVGAPESAQLPYNQSLRLGPLSLITLDTGEDKPDRHPVFAGTAAYEPYRARQATWLKQVLQQPEHRDSRWKVVACHIPLRGLDGQNDGTTLDGYASYSGFGARLWLPILKDAGTKAVLSGHMHADRLDPASDDMPICQFVGGGPKPEQATLTIVDAVQDKDQSALDIRIVDLQGKVLHQQTWN</sequence>
<gene>
    <name evidence="3" type="ORF">K227x_31000</name>
</gene>
<protein>
    <submittedName>
        <fullName evidence="3">Calcineurin-like phosphoesterase</fullName>
    </submittedName>
</protein>
<dbReference type="KEGG" id="rlc:K227x_31000"/>
<evidence type="ECO:0000313" key="3">
    <source>
        <dbReference type="EMBL" id="QDT04706.1"/>
    </source>
</evidence>